<dbReference type="GO" id="GO:0008253">
    <property type="term" value="F:5'-nucleotidase activity"/>
    <property type="evidence" value="ECO:0007669"/>
    <property type="project" value="TreeGrafter"/>
</dbReference>
<dbReference type="PANTHER" id="PTHR11575:SF24">
    <property type="entry name" value="5'-NUCLEOTIDASE"/>
    <property type="match status" value="1"/>
</dbReference>
<feature type="domain" description="SLH" evidence="7">
    <location>
        <begin position="668"/>
        <end position="722"/>
    </location>
</feature>
<gene>
    <name evidence="8" type="ORF">MJA45_20335</name>
</gene>
<dbReference type="GO" id="GO:0000166">
    <property type="term" value="F:nucleotide binding"/>
    <property type="evidence" value="ECO:0007669"/>
    <property type="project" value="UniProtKB-KW"/>
</dbReference>
<dbReference type="SUPFAM" id="SSF55816">
    <property type="entry name" value="5'-nucleotidase (syn. UDP-sugar hydrolase), C-terminal domain"/>
    <property type="match status" value="1"/>
</dbReference>
<evidence type="ECO:0000256" key="6">
    <source>
        <dbReference type="RuleBase" id="RU362119"/>
    </source>
</evidence>
<dbReference type="KEGG" id="paun:MJA45_20335"/>
<dbReference type="GO" id="GO:0030288">
    <property type="term" value="C:outer membrane-bounded periplasmic space"/>
    <property type="evidence" value="ECO:0007669"/>
    <property type="project" value="TreeGrafter"/>
</dbReference>
<accession>A0AA96LAC0</accession>
<dbReference type="InterPro" id="IPR029052">
    <property type="entry name" value="Metallo-depent_PP-like"/>
</dbReference>
<dbReference type="GO" id="GO:0046872">
    <property type="term" value="F:metal ion binding"/>
    <property type="evidence" value="ECO:0007669"/>
    <property type="project" value="InterPro"/>
</dbReference>
<keyword evidence="6" id="KW-0547">Nucleotide-binding</keyword>
<keyword evidence="4 6" id="KW-0732">Signal</keyword>
<protein>
    <submittedName>
        <fullName evidence="8">5'-nucleotidase C-terminal domain-containing protein</fullName>
    </submittedName>
</protein>
<sequence length="722" mass="76798">MKKWLCGVMSLALAGSLAVPAGTSAEPSVQPVRVQLLGINDFHGQLDTVADVKDSSGQVVDQRGGAEYLASYLKTRKQENPNTLLVHAGDAVGASAPLSALSQDEPTLTFLKGLGFSVGTLGNHEFDHGVAELKRQVYGGVNPATGQVWEGTAPDLSYVIANVVDEKTGETLFPSYTIKETGGVKIGFTGVVTMETPSIVNPSGIKGYKFIDQAESVNKAVAEMKKQGVQTIVVLAHDPGFGKTEQDANGEVVELAKKLDDEVDVIFAGHNHGLLNVNVNGKLIVQAYSYGTAFSDVDLEIDPATGQVMAKRAEVVSTNHKGVTPDAETVRFLEQLKAGTPKLYESVGTSGEAITRTASPAGESALGNLIADGMRAAMKTDFAFMNSGGIRYDLPAGKVTYGDLFKVQPFGNVLIKMTLSGAQFRELLNQQWKGQDPGRPRIGQISGFAYRWDDSKPDGEKVLDIRKEDGTPVTDGASYTITVNDFMANGGDKYVLLKEGAERTAGPLDLDATLQYIQDRYTSQGKPLAASIEGRITRVPSQPASAFEDVLPGFWAYDAIAALAERRIISGVSSTRFEPERKVTRAEITALLVRALGLKGTAGLPFTDVPASYGLAPELSAAFQAGLIDGVSASQFAPDRPVRREEIAALAVRAHQIKTGQKAEEAGDASFPDGKEVSAWAKPYVNEAARLGLMEGRVGGVFAPQAPATRAESAKLVHTLIR</sequence>
<dbReference type="Proteomes" id="UP001305702">
    <property type="component" value="Chromosome"/>
</dbReference>
<evidence type="ECO:0000256" key="4">
    <source>
        <dbReference type="ARBA" id="ARBA00022729"/>
    </source>
</evidence>
<dbReference type="InterPro" id="IPR006146">
    <property type="entry name" value="5'-Nucleotdase_CS"/>
</dbReference>
<dbReference type="InterPro" id="IPR036907">
    <property type="entry name" value="5'-Nucleotdase_C_sf"/>
</dbReference>
<dbReference type="InterPro" id="IPR006179">
    <property type="entry name" value="5_nucleotidase/apyrase"/>
</dbReference>
<dbReference type="Gene3D" id="3.60.21.10">
    <property type="match status" value="1"/>
</dbReference>
<comment type="similarity">
    <text evidence="6">Belongs to the 5'-nucleotidase family.</text>
</comment>
<dbReference type="AlphaFoldDB" id="A0AA96LAC0"/>
<keyword evidence="9" id="KW-1185">Reference proteome</keyword>
<dbReference type="InterPro" id="IPR001119">
    <property type="entry name" value="SLH_dom"/>
</dbReference>
<keyword evidence="5" id="KW-0572">Peptidoglycan-anchor</keyword>
<dbReference type="SUPFAM" id="SSF56300">
    <property type="entry name" value="Metallo-dependent phosphatases"/>
    <property type="match status" value="1"/>
</dbReference>
<dbReference type="FunFam" id="3.90.780.10:FF:000004">
    <property type="entry name" value="UDP-sugar hydrolase, putative"/>
    <property type="match status" value="1"/>
</dbReference>
<evidence type="ECO:0000313" key="8">
    <source>
        <dbReference type="EMBL" id="WNQ09951.1"/>
    </source>
</evidence>
<feature type="chain" id="PRO_5041514181" evidence="6">
    <location>
        <begin position="22"/>
        <end position="722"/>
    </location>
</feature>
<keyword evidence="6" id="KW-0378">Hydrolase</keyword>
<evidence type="ECO:0000313" key="9">
    <source>
        <dbReference type="Proteomes" id="UP001305702"/>
    </source>
</evidence>
<feature type="domain" description="SLH" evidence="7">
    <location>
        <begin position="543"/>
        <end position="606"/>
    </location>
</feature>
<evidence type="ECO:0000256" key="2">
    <source>
        <dbReference type="ARBA" id="ARBA00022512"/>
    </source>
</evidence>
<dbReference type="Pfam" id="PF00395">
    <property type="entry name" value="SLH"/>
    <property type="match status" value="3"/>
</dbReference>
<comment type="subcellular location">
    <subcellularLocation>
        <location evidence="1">Secreted</location>
        <location evidence="1">Cell wall</location>
        <topology evidence="1">Peptidoglycan-anchor</topology>
    </subcellularLocation>
</comment>
<name>A0AA96LAC0_9BACL</name>
<evidence type="ECO:0000259" key="7">
    <source>
        <dbReference type="PROSITE" id="PS51272"/>
    </source>
</evidence>
<dbReference type="GO" id="GO:0008768">
    <property type="term" value="F:UDP-sugar diphosphatase activity"/>
    <property type="evidence" value="ECO:0007669"/>
    <property type="project" value="TreeGrafter"/>
</dbReference>
<evidence type="ECO:0000256" key="3">
    <source>
        <dbReference type="ARBA" id="ARBA00022525"/>
    </source>
</evidence>
<dbReference type="PROSITE" id="PS51272">
    <property type="entry name" value="SLH"/>
    <property type="match status" value="3"/>
</dbReference>
<feature type="domain" description="SLH" evidence="7">
    <location>
        <begin position="607"/>
        <end position="665"/>
    </location>
</feature>
<keyword evidence="3" id="KW-0964">Secreted</keyword>
<dbReference type="Pfam" id="PF00149">
    <property type="entry name" value="Metallophos"/>
    <property type="match status" value="1"/>
</dbReference>
<dbReference type="Gene3D" id="3.90.780.10">
    <property type="entry name" value="5'-Nucleotidase, C-terminal domain"/>
    <property type="match status" value="1"/>
</dbReference>
<evidence type="ECO:0000256" key="1">
    <source>
        <dbReference type="ARBA" id="ARBA00004168"/>
    </source>
</evidence>
<dbReference type="PROSITE" id="PS00786">
    <property type="entry name" value="5_NUCLEOTIDASE_2"/>
    <property type="match status" value="1"/>
</dbReference>
<dbReference type="GO" id="GO:0009166">
    <property type="term" value="P:nucleotide catabolic process"/>
    <property type="evidence" value="ECO:0007669"/>
    <property type="project" value="InterPro"/>
</dbReference>
<proteinExistence type="inferred from homology"/>
<organism evidence="8 9">
    <name type="scientific">Paenibacillus aurantius</name>
    <dbReference type="NCBI Taxonomy" id="2918900"/>
    <lineage>
        <taxon>Bacteria</taxon>
        <taxon>Bacillati</taxon>
        <taxon>Bacillota</taxon>
        <taxon>Bacilli</taxon>
        <taxon>Bacillales</taxon>
        <taxon>Paenibacillaceae</taxon>
        <taxon>Paenibacillus</taxon>
    </lineage>
</organism>
<feature type="signal peptide" evidence="6">
    <location>
        <begin position="1"/>
        <end position="21"/>
    </location>
</feature>
<dbReference type="InterPro" id="IPR008334">
    <property type="entry name" value="5'-Nucleotdase_C"/>
</dbReference>
<dbReference type="PRINTS" id="PR01607">
    <property type="entry name" value="APYRASEFAMLY"/>
</dbReference>
<keyword evidence="2" id="KW-0134">Cell wall</keyword>
<dbReference type="InterPro" id="IPR004843">
    <property type="entry name" value="Calcineurin-like_PHP"/>
</dbReference>
<reference evidence="8 9" key="1">
    <citation type="submission" date="2022-02" db="EMBL/GenBank/DDBJ databases">
        <title>Paenibacillus sp. MBLB1776 Whole Genome Shotgun Sequencing.</title>
        <authorList>
            <person name="Hwang C.Y."/>
            <person name="Cho E.-S."/>
            <person name="Seo M.-J."/>
        </authorList>
    </citation>
    <scope>NUCLEOTIDE SEQUENCE [LARGE SCALE GENOMIC DNA]</scope>
    <source>
        <strain evidence="8 9">MBLB1776</strain>
    </source>
</reference>
<dbReference type="PANTHER" id="PTHR11575">
    <property type="entry name" value="5'-NUCLEOTIDASE-RELATED"/>
    <property type="match status" value="1"/>
</dbReference>
<dbReference type="RefSeq" id="WP_315603725.1">
    <property type="nucleotide sequence ID" value="NZ_CP130318.1"/>
</dbReference>
<dbReference type="EMBL" id="CP130318">
    <property type="protein sequence ID" value="WNQ09951.1"/>
    <property type="molecule type" value="Genomic_DNA"/>
</dbReference>
<dbReference type="Pfam" id="PF02872">
    <property type="entry name" value="5_nucleotid_C"/>
    <property type="match status" value="1"/>
</dbReference>
<dbReference type="FunFam" id="3.60.21.10:FF:000052">
    <property type="entry name" value="Endonuclease YhcR"/>
    <property type="match status" value="1"/>
</dbReference>
<evidence type="ECO:0000256" key="5">
    <source>
        <dbReference type="ARBA" id="ARBA00023088"/>
    </source>
</evidence>